<keyword evidence="5 7" id="KW-0472">Membrane</keyword>
<keyword evidence="3 6" id="KW-0812">Transmembrane</keyword>
<dbReference type="CDD" id="cd00637">
    <property type="entry name" value="7tm_classA_rhodopsin-like"/>
    <property type="match status" value="1"/>
</dbReference>
<keyword evidence="2" id="KW-1003">Cell membrane</keyword>
<evidence type="ECO:0000256" key="3">
    <source>
        <dbReference type="ARBA" id="ARBA00022692"/>
    </source>
</evidence>
<dbReference type="Pfam" id="PF00001">
    <property type="entry name" value="7tm_1"/>
    <property type="match status" value="1"/>
</dbReference>
<feature type="transmembrane region" description="Helical" evidence="7">
    <location>
        <begin position="43"/>
        <end position="60"/>
    </location>
</feature>
<evidence type="ECO:0000313" key="9">
    <source>
        <dbReference type="EnsemblMetazoa" id="CapteP111730"/>
    </source>
</evidence>
<proteinExistence type="inferred from homology"/>
<comment type="similarity">
    <text evidence="6">Belongs to the G-protein coupled receptor 1 family.</text>
</comment>
<evidence type="ECO:0000259" key="8">
    <source>
        <dbReference type="PROSITE" id="PS50262"/>
    </source>
</evidence>
<feature type="transmembrane region" description="Helical" evidence="7">
    <location>
        <begin position="118"/>
        <end position="137"/>
    </location>
</feature>
<feature type="transmembrane region" description="Helical" evidence="7">
    <location>
        <begin position="72"/>
        <end position="97"/>
    </location>
</feature>
<dbReference type="Gene3D" id="1.20.1070.10">
    <property type="entry name" value="Rhodopsin 7-helix transmembrane proteins"/>
    <property type="match status" value="1"/>
</dbReference>
<feature type="transmembrane region" description="Helical" evidence="7">
    <location>
        <begin position="209"/>
        <end position="233"/>
    </location>
</feature>
<reference evidence="10" key="2">
    <citation type="journal article" date="2013" name="Nature">
        <title>Insights into bilaterian evolution from three spiralian genomes.</title>
        <authorList>
            <person name="Simakov O."/>
            <person name="Marletaz F."/>
            <person name="Cho S.J."/>
            <person name="Edsinger-Gonzales E."/>
            <person name="Havlak P."/>
            <person name="Hellsten U."/>
            <person name="Kuo D.H."/>
            <person name="Larsson T."/>
            <person name="Lv J."/>
            <person name="Arendt D."/>
            <person name="Savage R."/>
            <person name="Osoegawa K."/>
            <person name="de Jong P."/>
            <person name="Grimwood J."/>
            <person name="Chapman J.A."/>
            <person name="Shapiro H."/>
            <person name="Aerts A."/>
            <person name="Otillar R.P."/>
            <person name="Terry A.Y."/>
            <person name="Boore J.L."/>
            <person name="Grigoriev I.V."/>
            <person name="Lindberg D.R."/>
            <person name="Seaver E.C."/>
            <person name="Weisblat D.A."/>
            <person name="Putnam N.H."/>
            <person name="Rokhsar D.S."/>
        </authorList>
    </citation>
    <scope>NUCLEOTIDE SEQUENCE</scope>
    <source>
        <strain evidence="10">I ESC-2004</strain>
    </source>
</reference>
<keyword evidence="6" id="KW-0297">G-protein coupled receptor</keyword>
<dbReference type="GO" id="GO:0004930">
    <property type="term" value="F:G protein-coupled receptor activity"/>
    <property type="evidence" value="ECO:0007669"/>
    <property type="project" value="UniProtKB-KW"/>
</dbReference>
<reference evidence="9" key="3">
    <citation type="submission" date="2015-06" db="UniProtKB">
        <authorList>
            <consortium name="EnsemblMetazoa"/>
        </authorList>
    </citation>
    <scope>IDENTIFICATION</scope>
</reference>
<feature type="transmembrane region" description="Helical" evidence="7">
    <location>
        <begin position="157"/>
        <end position="179"/>
    </location>
</feature>
<dbReference type="SUPFAM" id="SSF81321">
    <property type="entry name" value="Family A G protein-coupled receptor-like"/>
    <property type="match status" value="1"/>
</dbReference>
<dbReference type="Proteomes" id="UP000014760">
    <property type="component" value="Unassembled WGS sequence"/>
</dbReference>
<evidence type="ECO:0000256" key="6">
    <source>
        <dbReference type="RuleBase" id="RU000688"/>
    </source>
</evidence>
<accession>X1YV58</accession>
<keyword evidence="6" id="KW-0807">Transducer</keyword>
<dbReference type="EnsemblMetazoa" id="CapteT111730">
    <property type="protein sequence ID" value="CapteP111730"/>
    <property type="gene ID" value="CapteG111730"/>
</dbReference>
<evidence type="ECO:0000256" key="2">
    <source>
        <dbReference type="ARBA" id="ARBA00022475"/>
    </source>
</evidence>
<feature type="domain" description="G-protein coupled receptors family 1 profile" evidence="8">
    <location>
        <begin position="22"/>
        <end position="262"/>
    </location>
</feature>
<evidence type="ECO:0000313" key="10">
    <source>
        <dbReference type="Proteomes" id="UP000014760"/>
    </source>
</evidence>
<dbReference type="GO" id="GO:0005886">
    <property type="term" value="C:plasma membrane"/>
    <property type="evidence" value="ECO:0007669"/>
    <property type="project" value="UniProtKB-SubCell"/>
</dbReference>
<dbReference type="PROSITE" id="PS00237">
    <property type="entry name" value="G_PROTEIN_RECEP_F1_1"/>
    <property type="match status" value="1"/>
</dbReference>
<dbReference type="OMA" id="HILRTAX"/>
<sequence>MPKIEIYASAIFLVISFLVIVGNILILLAIYLSERLRRKTTPFIASLAVADLCVGLTFFVDSTLKICQKNDGIVFIVTNLFMEIAVFVSVVNIVAIATDRFLSIVIALRYAAVVTRKVIYRELIFVWTIGLLVLPASQHFYVDRSTKNYIVSRSLHLSFYVCFVGTICLLYGYIGITAWHQKRRIQALQIPMSDERDRVVSDSMKVTRVLMTVVGACGVLWLPHSIMSLYILTHPKAPINFTAVYCSLLFGLLNSAVNAVIYSLMNKDFRSTFLRIIKCESVNENNDIQSGRKNQVTASNNRVNVKY</sequence>
<reference evidence="10" key="1">
    <citation type="submission" date="2012-12" db="EMBL/GenBank/DDBJ databases">
        <authorList>
            <person name="Hellsten U."/>
            <person name="Grimwood J."/>
            <person name="Chapman J.A."/>
            <person name="Shapiro H."/>
            <person name="Aerts A."/>
            <person name="Otillar R.P."/>
            <person name="Terry A.Y."/>
            <person name="Boore J.L."/>
            <person name="Simakov O."/>
            <person name="Marletaz F."/>
            <person name="Cho S.-J."/>
            <person name="Edsinger-Gonzales E."/>
            <person name="Havlak P."/>
            <person name="Kuo D.-H."/>
            <person name="Larsson T."/>
            <person name="Lv J."/>
            <person name="Arendt D."/>
            <person name="Savage R."/>
            <person name="Osoegawa K."/>
            <person name="de Jong P."/>
            <person name="Lindberg D.R."/>
            <person name="Seaver E.C."/>
            <person name="Weisblat D.A."/>
            <person name="Putnam N.H."/>
            <person name="Grigoriev I.V."/>
            <person name="Rokhsar D.S."/>
        </authorList>
    </citation>
    <scope>NUCLEOTIDE SEQUENCE</scope>
    <source>
        <strain evidence="10">I ESC-2004</strain>
    </source>
</reference>
<dbReference type="InterPro" id="IPR017452">
    <property type="entry name" value="GPCR_Rhodpsn_7TM"/>
</dbReference>
<dbReference type="PANTHER" id="PTHR22750">
    <property type="entry name" value="G-PROTEIN COUPLED RECEPTOR"/>
    <property type="match status" value="1"/>
</dbReference>
<protein>
    <recommendedName>
        <fullName evidence="8">G-protein coupled receptors family 1 profile domain-containing protein</fullName>
    </recommendedName>
</protein>
<dbReference type="HOGENOM" id="CLU_009579_21_0_1"/>
<evidence type="ECO:0000256" key="1">
    <source>
        <dbReference type="ARBA" id="ARBA00004651"/>
    </source>
</evidence>
<dbReference type="PRINTS" id="PR00237">
    <property type="entry name" value="GPCRRHODOPSN"/>
</dbReference>
<organism evidence="9 10">
    <name type="scientific">Capitella teleta</name>
    <name type="common">Polychaete worm</name>
    <dbReference type="NCBI Taxonomy" id="283909"/>
    <lineage>
        <taxon>Eukaryota</taxon>
        <taxon>Metazoa</taxon>
        <taxon>Spiralia</taxon>
        <taxon>Lophotrochozoa</taxon>
        <taxon>Annelida</taxon>
        <taxon>Polychaeta</taxon>
        <taxon>Sedentaria</taxon>
        <taxon>Scolecida</taxon>
        <taxon>Capitellidae</taxon>
        <taxon>Capitella</taxon>
    </lineage>
</organism>
<evidence type="ECO:0000256" key="5">
    <source>
        <dbReference type="ARBA" id="ARBA00023136"/>
    </source>
</evidence>
<dbReference type="PROSITE" id="PS50262">
    <property type="entry name" value="G_PROTEIN_RECEP_F1_2"/>
    <property type="match status" value="1"/>
</dbReference>
<comment type="subcellular location">
    <subcellularLocation>
        <location evidence="1">Cell membrane</location>
        <topology evidence="1">Multi-pass membrane protein</topology>
    </subcellularLocation>
</comment>
<dbReference type="InterPro" id="IPR000276">
    <property type="entry name" value="GPCR_Rhodpsn"/>
</dbReference>
<keyword evidence="10" id="KW-1185">Reference proteome</keyword>
<dbReference type="SMART" id="SM01381">
    <property type="entry name" value="7TM_GPCR_Srsx"/>
    <property type="match status" value="1"/>
</dbReference>
<keyword evidence="6" id="KW-0675">Receptor</keyword>
<name>X1YV58_CAPTE</name>
<feature type="transmembrane region" description="Helical" evidence="7">
    <location>
        <begin position="239"/>
        <end position="265"/>
    </location>
</feature>
<dbReference type="AlphaFoldDB" id="X1YV58"/>
<evidence type="ECO:0000256" key="4">
    <source>
        <dbReference type="ARBA" id="ARBA00022989"/>
    </source>
</evidence>
<evidence type="ECO:0000256" key="7">
    <source>
        <dbReference type="SAM" id="Phobius"/>
    </source>
</evidence>
<feature type="transmembrane region" description="Helical" evidence="7">
    <location>
        <begin position="6"/>
        <end position="31"/>
    </location>
</feature>
<dbReference type="EMBL" id="AMQN01000154">
    <property type="status" value="NOT_ANNOTATED_CDS"/>
    <property type="molecule type" value="Genomic_DNA"/>
</dbReference>
<dbReference type="OrthoDB" id="6101402at2759"/>
<keyword evidence="4 7" id="KW-1133">Transmembrane helix</keyword>